<sequence>MLDISVEEKEQLKLERLQSTLNRACKNVPFHRKRFLEKNILPEDIVSLKDLTKLPFMDRTHLGTHYPYGLFAVPLRDIVRIHTAPGTGTNPSISGYTRTDLLIWKKLVARSFEAAGVTSLDIIQIHLPPGLANWGRDYKDGGEAMGAGVIPNSPLSLNKTLMVLRDYKTTTLVTTPAFALQLMDHMFDRERNPNELNLKRLILVGEPVEGKLVADLEERLHVDVWLNYGLSEIPGPAIAHECRSHCDTHCCGSHCGLHINDDHILPEIIDPATGTPVPMGEKGELILTTLSARAFPLIRFRTGDMARFVPEPCGCSSPLIKLEWLKERADNMIIISGIKVSLDQVKSTLQKALAVPCPDCTVERIRRDGTETLGISLVMDDVLFSDEIKELQQLISQTEKLLAEQVGVPIKICLVQKRVL</sequence>
<name>A0A1W2DJD0_9BACT</name>
<dbReference type="Pfam" id="PF00501">
    <property type="entry name" value="AMP-binding"/>
    <property type="match status" value="1"/>
</dbReference>
<dbReference type="GO" id="GO:0016874">
    <property type="term" value="F:ligase activity"/>
    <property type="evidence" value="ECO:0007669"/>
    <property type="project" value="UniProtKB-KW"/>
</dbReference>
<dbReference type="InterPro" id="IPR000873">
    <property type="entry name" value="AMP-dep_synth/lig_dom"/>
</dbReference>
<keyword evidence="3" id="KW-1185">Reference proteome</keyword>
<dbReference type="PANTHER" id="PTHR43845">
    <property type="entry name" value="BLR5969 PROTEIN"/>
    <property type="match status" value="1"/>
</dbReference>
<proteinExistence type="predicted"/>
<reference evidence="2 3" key="1">
    <citation type="submission" date="2017-04" db="EMBL/GenBank/DDBJ databases">
        <authorList>
            <person name="Afonso C.L."/>
            <person name="Miller P.J."/>
            <person name="Scott M.A."/>
            <person name="Spackman E."/>
            <person name="Goraichik I."/>
            <person name="Dimitrov K.M."/>
            <person name="Suarez D.L."/>
            <person name="Swayne D.E."/>
        </authorList>
    </citation>
    <scope>NUCLEOTIDE SEQUENCE [LARGE SCALE GENOMIC DNA]</scope>
    <source>
        <strain evidence="2 3">DSM 3385</strain>
    </source>
</reference>
<dbReference type="OrthoDB" id="580775at2"/>
<dbReference type="Proteomes" id="UP000192418">
    <property type="component" value="Unassembled WGS sequence"/>
</dbReference>
<keyword evidence="2" id="KW-0436">Ligase</keyword>
<dbReference type="InterPro" id="IPR045851">
    <property type="entry name" value="AMP-bd_C_sf"/>
</dbReference>
<protein>
    <submittedName>
        <fullName evidence="2">Phenylacetate-CoA ligase</fullName>
    </submittedName>
</protein>
<dbReference type="PANTHER" id="PTHR43845:SF1">
    <property type="entry name" value="BLR5969 PROTEIN"/>
    <property type="match status" value="1"/>
</dbReference>
<dbReference type="AlphaFoldDB" id="A0A1W2DJD0"/>
<gene>
    <name evidence="2" type="ORF">SAMN02746065_11825</name>
</gene>
<dbReference type="Gene3D" id="3.40.50.12780">
    <property type="entry name" value="N-terminal domain of ligase-like"/>
    <property type="match status" value="1"/>
</dbReference>
<feature type="domain" description="AMP-dependent synthetase/ligase" evidence="1">
    <location>
        <begin position="150"/>
        <end position="287"/>
    </location>
</feature>
<dbReference type="STRING" id="1121400.SAMN02746065_11825"/>
<evidence type="ECO:0000313" key="2">
    <source>
        <dbReference type="EMBL" id="SMC97543.1"/>
    </source>
</evidence>
<evidence type="ECO:0000313" key="3">
    <source>
        <dbReference type="Proteomes" id="UP000192418"/>
    </source>
</evidence>
<dbReference type="EMBL" id="FWXY01000018">
    <property type="protein sequence ID" value="SMC97543.1"/>
    <property type="molecule type" value="Genomic_DNA"/>
</dbReference>
<dbReference type="Gene3D" id="3.30.300.30">
    <property type="match status" value="1"/>
</dbReference>
<evidence type="ECO:0000259" key="1">
    <source>
        <dbReference type="Pfam" id="PF00501"/>
    </source>
</evidence>
<accession>A0A1W2DJD0</accession>
<dbReference type="RefSeq" id="WP_084070450.1">
    <property type="nucleotide sequence ID" value="NZ_FWXY01000018.1"/>
</dbReference>
<organism evidence="2 3">
    <name type="scientific">Desulfocicer vacuolatum DSM 3385</name>
    <dbReference type="NCBI Taxonomy" id="1121400"/>
    <lineage>
        <taxon>Bacteria</taxon>
        <taxon>Pseudomonadati</taxon>
        <taxon>Thermodesulfobacteriota</taxon>
        <taxon>Desulfobacteria</taxon>
        <taxon>Desulfobacterales</taxon>
        <taxon>Desulfobacteraceae</taxon>
        <taxon>Desulfocicer</taxon>
    </lineage>
</organism>
<dbReference type="SUPFAM" id="SSF56801">
    <property type="entry name" value="Acetyl-CoA synthetase-like"/>
    <property type="match status" value="1"/>
</dbReference>
<dbReference type="InterPro" id="IPR042099">
    <property type="entry name" value="ANL_N_sf"/>
</dbReference>